<reference evidence="2 3" key="1">
    <citation type="journal article" date="2016" name="Nat. Commun.">
        <title>Thousands of microbial genomes shed light on interconnected biogeochemical processes in an aquifer system.</title>
        <authorList>
            <person name="Anantharaman K."/>
            <person name="Brown C.T."/>
            <person name="Hug L.A."/>
            <person name="Sharon I."/>
            <person name="Castelle C.J."/>
            <person name="Probst A.J."/>
            <person name="Thomas B.C."/>
            <person name="Singh A."/>
            <person name="Wilkins M.J."/>
            <person name="Karaoz U."/>
            <person name="Brodie E.L."/>
            <person name="Williams K.H."/>
            <person name="Hubbard S.S."/>
            <person name="Banfield J.F."/>
        </authorList>
    </citation>
    <scope>NUCLEOTIDE SEQUENCE [LARGE SCALE GENOMIC DNA]</scope>
</reference>
<name>A0A1F8F9D5_9BACT</name>
<protein>
    <submittedName>
        <fullName evidence="2">Uncharacterized protein</fullName>
    </submittedName>
</protein>
<accession>A0A1F8F9D5</accession>
<keyword evidence="1" id="KW-0472">Membrane</keyword>
<comment type="caution">
    <text evidence="2">The sequence shown here is derived from an EMBL/GenBank/DDBJ whole genome shotgun (WGS) entry which is preliminary data.</text>
</comment>
<evidence type="ECO:0000313" key="2">
    <source>
        <dbReference type="EMBL" id="OGN09774.1"/>
    </source>
</evidence>
<feature type="transmembrane region" description="Helical" evidence="1">
    <location>
        <begin position="108"/>
        <end position="130"/>
    </location>
</feature>
<evidence type="ECO:0000256" key="1">
    <source>
        <dbReference type="SAM" id="Phobius"/>
    </source>
</evidence>
<evidence type="ECO:0000313" key="3">
    <source>
        <dbReference type="Proteomes" id="UP000178908"/>
    </source>
</evidence>
<feature type="transmembrane region" description="Helical" evidence="1">
    <location>
        <begin position="32"/>
        <end position="53"/>
    </location>
</feature>
<dbReference type="EMBL" id="MGJO01000013">
    <property type="protein sequence ID" value="OGN09774.1"/>
    <property type="molecule type" value="Genomic_DNA"/>
</dbReference>
<feature type="transmembrane region" description="Helical" evidence="1">
    <location>
        <begin position="84"/>
        <end position="102"/>
    </location>
</feature>
<dbReference type="AlphaFoldDB" id="A0A1F8F9D5"/>
<keyword evidence="1" id="KW-0812">Transmembrane</keyword>
<sequence>MLLLYWQLPPALIWHYLFINGWHSTSIADEPIVNAIIPGLFVLYSINACSMITSGSEDIRKMKHAVRVDDKATFIEIAEDSTSIPMRFVLFTTGKIILIWIISLHYEIYWTGLGSVYSSWYVFALIWEVIADFDDPVNGMWVIKGVPHEWIKEANTKQRVSDRFFEWLIAKITAP</sequence>
<organism evidence="2 3">
    <name type="scientific">Candidatus Yanofskybacteria bacterium RIFCSPHIGHO2_02_FULL_39_10</name>
    <dbReference type="NCBI Taxonomy" id="1802674"/>
    <lineage>
        <taxon>Bacteria</taxon>
        <taxon>Candidatus Yanofskyibacteriota</taxon>
    </lineage>
</organism>
<gene>
    <name evidence="2" type="ORF">A3C61_01825</name>
</gene>
<dbReference type="Proteomes" id="UP000178908">
    <property type="component" value="Unassembled WGS sequence"/>
</dbReference>
<keyword evidence="1" id="KW-1133">Transmembrane helix</keyword>
<proteinExistence type="predicted"/>